<feature type="compositionally biased region" description="Polar residues" evidence="1">
    <location>
        <begin position="1"/>
        <end position="11"/>
    </location>
</feature>
<keyword evidence="3" id="KW-1185">Reference proteome</keyword>
<protein>
    <submittedName>
        <fullName evidence="2">Uncharacterized protein</fullName>
    </submittedName>
</protein>
<evidence type="ECO:0000256" key="1">
    <source>
        <dbReference type="SAM" id="MobiDB-lite"/>
    </source>
</evidence>
<evidence type="ECO:0000313" key="2">
    <source>
        <dbReference type="EMBL" id="POS73658.1"/>
    </source>
</evidence>
<reference evidence="2" key="1">
    <citation type="submission" date="2017-09" db="EMBL/GenBank/DDBJ databases">
        <title>Polyketide synthases of a Diaporthe helianthi virulent isolate.</title>
        <authorList>
            <person name="Baroncelli R."/>
        </authorList>
    </citation>
    <scope>NUCLEOTIDE SEQUENCE [LARGE SCALE GENOMIC DNA]</scope>
    <source>
        <strain evidence="2">7/96</strain>
    </source>
</reference>
<evidence type="ECO:0000313" key="3">
    <source>
        <dbReference type="Proteomes" id="UP000094444"/>
    </source>
</evidence>
<gene>
    <name evidence="2" type="ORF">DHEL01_v207944</name>
</gene>
<organism evidence="2 3">
    <name type="scientific">Diaporthe helianthi</name>
    <dbReference type="NCBI Taxonomy" id="158607"/>
    <lineage>
        <taxon>Eukaryota</taxon>
        <taxon>Fungi</taxon>
        <taxon>Dikarya</taxon>
        <taxon>Ascomycota</taxon>
        <taxon>Pezizomycotina</taxon>
        <taxon>Sordariomycetes</taxon>
        <taxon>Sordariomycetidae</taxon>
        <taxon>Diaporthales</taxon>
        <taxon>Diaporthaceae</taxon>
        <taxon>Diaporthe</taxon>
    </lineage>
</organism>
<name>A0A2P5HTT3_DIAHE</name>
<dbReference type="Proteomes" id="UP000094444">
    <property type="component" value="Unassembled WGS sequence"/>
</dbReference>
<comment type="caution">
    <text evidence="2">The sequence shown here is derived from an EMBL/GenBank/DDBJ whole genome shotgun (WGS) entry which is preliminary data.</text>
</comment>
<dbReference type="InParanoid" id="A0A2P5HTT3"/>
<dbReference type="EMBL" id="MAVT02000757">
    <property type="protein sequence ID" value="POS73658.1"/>
    <property type="molecule type" value="Genomic_DNA"/>
</dbReference>
<dbReference type="AlphaFoldDB" id="A0A2P5HTT3"/>
<accession>A0A2P5HTT3</accession>
<feature type="region of interest" description="Disordered" evidence="1">
    <location>
        <begin position="1"/>
        <end position="41"/>
    </location>
</feature>
<proteinExistence type="predicted"/>
<sequence>MSSSARSSLPSYTRAARANQQQQQQQQQGKRHYSGPNLATIPASASASSPYYAASSHAAATAVPRGRRGVSATMIPIHSSSFRPSAVKLLAISNPNIQPFYDYDQYAKDFDTRPRPTHFVSWPAREV</sequence>